<dbReference type="InterPro" id="IPR036864">
    <property type="entry name" value="Zn2-C6_fun-type_DNA-bd_sf"/>
</dbReference>
<dbReference type="AlphaFoldDB" id="A0A6A6W1V2"/>
<dbReference type="Gene3D" id="4.10.240.10">
    <property type="entry name" value="Zn(2)-C6 fungal-type DNA-binding domain"/>
    <property type="match status" value="1"/>
</dbReference>
<evidence type="ECO:0000256" key="5">
    <source>
        <dbReference type="ARBA" id="ARBA00023125"/>
    </source>
</evidence>
<dbReference type="SUPFAM" id="SSF57701">
    <property type="entry name" value="Zn2/Cys6 DNA-binding domain"/>
    <property type="match status" value="1"/>
</dbReference>
<dbReference type="InterPro" id="IPR001138">
    <property type="entry name" value="Zn2Cys6_DnaBD"/>
</dbReference>
<comment type="subcellular location">
    <subcellularLocation>
        <location evidence="1">Nucleus</location>
    </subcellularLocation>
</comment>
<dbReference type="CDD" id="cd12148">
    <property type="entry name" value="fungal_TF_MHR"/>
    <property type="match status" value="1"/>
</dbReference>
<evidence type="ECO:0000256" key="7">
    <source>
        <dbReference type="ARBA" id="ARBA00023242"/>
    </source>
</evidence>
<feature type="domain" description="Zn(2)-C6 fungal-type" evidence="8">
    <location>
        <begin position="22"/>
        <end position="52"/>
    </location>
</feature>
<evidence type="ECO:0000256" key="3">
    <source>
        <dbReference type="ARBA" id="ARBA00022833"/>
    </source>
</evidence>
<dbReference type="Pfam" id="PF04082">
    <property type="entry name" value="Fungal_trans"/>
    <property type="match status" value="1"/>
</dbReference>
<gene>
    <name evidence="9" type="ORF">EJ05DRAFT_84599</name>
</gene>
<dbReference type="OrthoDB" id="4161332at2759"/>
<evidence type="ECO:0000256" key="2">
    <source>
        <dbReference type="ARBA" id="ARBA00022723"/>
    </source>
</evidence>
<evidence type="ECO:0000256" key="1">
    <source>
        <dbReference type="ARBA" id="ARBA00004123"/>
    </source>
</evidence>
<dbReference type="InterPro" id="IPR007219">
    <property type="entry name" value="XnlR_reg_dom"/>
</dbReference>
<dbReference type="EMBL" id="ML996576">
    <property type="protein sequence ID" value="KAF2755984.1"/>
    <property type="molecule type" value="Genomic_DNA"/>
</dbReference>
<dbReference type="GO" id="GO:0000981">
    <property type="term" value="F:DNA-binding transcription factor activity, RNA polymerase II-specific"/>
    <property type="evidence" value="ECO:0007669"/>
    <property type="project" value="InterPro"/>
</dbReference>
<dbReference type="GeneID" id="54491065"/>
<dbReference type="Pfam" id="PF00172">
    <property type="entry name" value="Zn_clus"/>
    <property type="match status" value="1"/>
</dbReference>
<keyword evidence="7" id="KW-0539">Nucleus</keyword>
<evidence type="ECO:0000256" key="4">
    <source>
        <dbReference type="ARBA" id="ARBA00023015"/>
    </source>
</evidence>
<keyword evidence="6" id="KW-0804">Transcription</keyword>
<keyword evidence="2" id="KW-0479">Metal-binding</keyword>
<proteinExistence type="predicted"/>
<dbReference type="GO" id="GO:0003677">
    <property type="term" value="F:DNA binding"/>
    <property type="evidence" value="ECO:0007669"/>
    <property type="project" value="UniProtKB-KW"/>
</dbReference>
<name>A0A6A6W1V2_9PEZI</name>
<dbReference type="SMART" id="SM00906">
    <property type="entry name" value="Fungal_trans"/>
    <property type="match status" value="1"/>
</dbReference>
<organism evidence="9 10">
    <name type="scientific">Pseudovirgaria hyperparasitica</name>
    <dbReference type="NCBI Taxonomy" id="470096"/>
    <lineage>
        <taxon>Eukaryota</taxon>
        <taxon>Fungi</taxon>
        <taxon>Dikarya</taxon>
        <taxon>Ascomycota</taxon>
        <taxon>Pezizomycotina</taxon>
        <taxon>Dothideomycetes</taxon>
        <taxon>Dothideomycetes incertae sedis</taxon>
        <taxon>Acrospermales</taxon>
        <taxon>Acrospermaceae</taxon>
        <taxon>Pseudovirgaria</taxon>
    </lineage>
</organism>
<accession>A0A6A6W1V2</accession>
<evidence type="ECO:0000313" key="10">
    <source>
        <dbReference type="Proteomes" id="UP000799437"/>
    </source>
</evidence>
<keyword evidence="5" id="KW-0238">DNA-binding</keyword>
<dbReference type="GO" id="GO:0006351">
    <property type="term" value="P:DNA-templated transcription"/>
    <property type="evidence" value="ECO:0007669"/>
    <property type="project" value="InterPro"/>
</dbReference>
<keyword evidence="3" id="KW-0862">Zinc</keyword>
<keyword evidence="4" id="KW-0805">Transcription regulation</keyword>
<dbReference type="PANTHER" id="PTHR31313">
    <property type="entry name" value="TY1 ENHANCER ACTIVATOR"/>
    <property type="match status" value="1"/>
</dbReference>
<protein>
    <recommendedName>
        <fullName evidence="8">Zn(2)-C6 fungal-type domain-containing protein</fullName>
    </recommendedName>
</protein>
<dbReference type="Proteomes" id="UP000799437">
    <property type="component" value="Unassembled WGS sequence"/>
</dbReference>
<dbReference type="InterPro" id="IPR051615">
    <property type="entry name" value="Transcr_Regulatory_Elem"/>
</dbReference>
<dbReference type="SMART" id="SM00066">
    <property type="entry name" value="GAL4"/>
    <property type="match status" value="1"/>
</dbReference>
<evidence type="ECO:0000256" key="6">
    <source>
        <dbReference type="ARBA" id="ARBA00023163"/>
    </source>
</evidence>
<keyword evidence="10" id="KW-1185">Reference proteome</keyword>
<dbReference type="GO" id="GO:0005634">
    <property type="term" value="C:nucleus"/>
    <property type="evidence" value="ECO:0007669"/>
    <property type="project" value="UniProtKB-SubCell"/>
</dbReference>
<evidence type="ECO:0000259" key="8">
    <source>
        <dbReference type="PROSITE" id="PS50048"/>
    </source>
</evidence>
<dbReference type="GO" id="GO:0008270">
    <property type="term" value="F:zinc ion binding"/>
    <property type="evidence" value="ECO:0007669"/>
    <property type="project" value="InterPro"/>
</dbReference>
<dbReference type="RefSeq" id="XP_033598435.1">
    <property type="nucleotide sequence ID" value="XM_033750011.1"/>
</dbReference>
<dbReference type="PROSITE" id="PS50048">
    <property type="entry name" value="ZN2_CY6_FUNGAL_2"/>
    <property type="match status" value="1"/>
</dbReference>
<reference evidence="9" key="1">
    <citation type="journal article" date="2020" name="Stud. Mycol.">
        <title>101 Dothideomycetes genomes: a test case for predicting lifestyles and emergence of pathogens.</title>
        <authorList>
            <person name="Haridas S."/>
            <person name="Albert R."/>
            <person name="Binder M."/>
            <person name="Bloem J."/>
            <person name="Labutti K."/>
            <person name="Salamov A."/>
            <person name="Andreopoulos B."/>
            <person name="Baker S."/>
            <person name="Barry K."/>
            <person name="Bills G."/>
            <person name="Bluhm B."/>
            <person name="Cannon C."/>
            <person name="Castanera R."/>
            <person name="Culley D."/>
            <person name="Daum C."/>
            <person name="Ezra D."/>
            <person name="Gonzalez J."/>
            <person name="Henrissat B."/>
            <person name="Kuo A."/>
            <person name="Liang C."/>
            <person name="Lipzen A."/>
            <person name="Lutzoni F."/>
            <person name="Magnuson J."/>
            <person name="Mondo S."/>
            <person name="Nolan M."/>
            <person name="Ohm R."/>
            <person name="Pangilinan J."/>
            <person name="Park H.-J."/>
            <person name="Ramirez L."/>
            <person name="Alfaro M."/>
            <person name="Sun H."/>
            <person name="Tritt A."/>
            <person name="Yoshinaga Y."/>
            <person name="Zwiers L.-H."/>
            <person name="Turgeon B."/>
            <person name="Goodwin S."/>
            <person name="Spatafora J."/>
            <person name="Crous P."/>
            <person name="Grigoriev I."/>
        </authorList>
    </citation>
    <scope>NUCLEOTIDE SEQUENCE</scope>
    <source>
        <strain evidence="9">CBS 121739</strain>
    </source>
</reference>
<evidence type="ECO:0000313" key="9">
    <source>
        <dbReference type="EMBL" id="KAF2755984.1"/>
    </source>
</evidence>
<dbReference type="PANTHER" id="PTHR31313:SF85">
    <property type="entry name" value="ZN(II)2CYS6 TRANSCRIPTION FACTOR (EUROFUNG)"/>
    <property type="match status" value="1"/>
</dbReference>
<sequence>MHRAVCVTATNASKGPRRYGFACAACNKRKIRCDGERPVCRRCLKRGDHCVYKPTEADSNQLHQALDRIAFLEDQIRKLDISDDTERARVLEACGVSDADASTSSNAAPKLVPLGGCGTLQPCDELSVDEHGQVQYFGTTSRFYMPDEHSERVEYSNNEQMLFDKPAHIEWLRTNANLHHSLEKLTLANLRNDPSVDPALSSALLQHYWTWQHPLHNCVYRRCFVRDSALGGPYFSPFLLNVIYAHAGRHMDPNDARFNSIEYGERFLAKAKALLQVEMEQSKPKIATIQGLLILGGRQCALGRNSEGWLYTGMAIRMLKDIGLHISPQKLRDADKLSPDDLEARKRVLISAYVWDKTMSICLGRPPTLNDMPFTHHCLWDDSDDDTLWKPDGLPDADPTYPPTKSYNSLTFRHFLRLSKITTQMYNVVYSATINSKTIEIETQTLETKLRSFFAALPDVIKVEDPATITHCPPPHIFSLNILTHVLLILLYRPFLISSHPRYKHPTLVRRAQRVCVEESSIVHHFIKLYQRSFRLKNQTYLISYCIFTGATIDVHDLKTPDEASAAAAAERLASKLQMLESEALLAPGLQRSADIIKMHLRMRFNPSSASPINHSSGSCLSNDSNISAVQASGDLSMLSIPSQLHAAPATQSGFQPAPAVNGSSAIHSTLPESGSLTQYSFPSQSPSNSALTTTYSPTWQDPFTSPNFTIDTFANVGGGFVPESLNWTLEDTNWDFMHF</sequence>
<dbReference type="CDD" id="cd00067">
    <property type="entry name" value="GAL4"/>
    <property type="match status" value="1"/>
</dbReference>